<dbReference type="EMBL" id="KE721476">
    <property type="protein sequence ID" value="ERF69026.1"/>
    <property type="molecule type" value="Genomic_DNA"/>
</dbReference>
<evidence type="ECO:0000256" key="5">
    <source>
        <dbReference type="ARBA" id="ARBA00038359"/>
    </source>
</evidence>
<evidence type="ECO:0000313" key="8">
    <source>
        <dbReference type="EMBL" id="ERF69026.1"/>
    </source>
</evidence>
<dbReference type="OrthoDB" id="10017208at2759"/>
<keyword evidence="2 6" id="KW-0812">Transmembrane</keyword>
<reference evidence="9" key="1">
    <citation type="journal article" date="2014" name="BMC Genomics">
        <title>Genome characteristics reveal the impact of lichenization on lichen-forming fungus Endocarpon pusillum Hedwig (Verrucariales, Ascomycota).</title>
        <authorList>
            <person name="Wang Y.-Y."/>
            <person name="Liu B."/>
            <person name="Zhang X.-Y."/>
            <person name="Zhou Q.-M."/>
            <person name="Zhang T."/>
            <person name="Li H."/>
            <person name="Yu Y.-F."/>
            <person name="Zhang X.-L."/>
            <person name="Hao X.-Y."/>
            <person name="Wang M."/>
            <person name="Wang L."/>
            <person name="Wei J.-C."/>
        </authorList>
    </citation>
    <scope>NUCLEOTIDE SEQUENCE [LARGE SCALE GENOMIC DNA]</scope>
    <source>
        <strain evidence="9">Z07020 / HMAS-L-300199</strain>
    </source>
</reference>
<keyword evidence="4 6" id="KW-0472">Membrane</keyword>
<evidence type="ECO:0000259" key="7">
    <source>
        <dbReference type="Pfam" id="PF20684"/>
    </source>
</evidence>
<keyword evidence="9" id="KW-1185">Reference proteome</keyword>
<dbReference type="Pfam" id="PF20684">
    <property type="entry name" value="Fung_rhodopsin"/>
    <property type="match status" value="1"/>
</dbReference>
<proteinExistence type="inferred from homology"/>
<dbReference type="RefSeq" id="XP_007805374.1">
    <property type="nucleotide sequence ID" value="XM_007807183.1"/>
</dbReference>
<accession>U1GBG0</accession>
<dbReference type="eggNOG" id="ENOG502SQH5">
    <property type="taxonomic scope" value="Eukaryota"/>
</dbReference>
<evidence type="ECO:0000256" key="6">
    <source>
        <dbReference type="SAM" id="Phobius"/>
    </source>
</evidence>
<dbReference type="InterPro" id="IPR049326">
    <property type="entry name" value="Rhodopsin_dom_fungi"/>
</dbReference>
<dbReference type="GeneID" id="19241606"/>
<protein>
    <recommendedName>
        <fullName evidence="7">Rhodopsin domain-containing protein</fullName>
    </recommendedName>
</protein>
<dbReference type="HOGENOM" id="CLU_028200_12_4_1"/>
<dbReference type="PANTHER" id="PTHR33048">
    <property type="entry name" value="PTH11-LIKE INTEGRAL MEMBRANE PROTEIN (AFU_ORTHOLOGUE AFUA_5G11245)"/>
    <property type="match status" value="1"/>
</dbReference>
<dbReference type="PANTHER" id="PTHR33048:SF47">
    <property type="entry name" value="INTEGRAL MEMBRANE PROTEIN-RELATED"/>
    <property type="match status" value="1"/>
</dbReference>
<evidence type="ECO:0000313" key="9">
    <source>
        <dbReference type="Proteomes" id="UP000019373"/>
    </source>
</evidence>
<name>U1GBG0_ENDPU</name>
<comment type="subcellular location">
    <subcellularLocation>
        <location evidence="1">Membrane</location>
        <topology evidence="1">Multi-pass membrane protein</topology>
    </subcellularLocation>
</comment>
<dbReference type="AlphaFoldDB" id="U1GBG0"/>
<evidence type="ECO:0000256" key="4">
    <source>
        <dbReference type="ARBA" id="ARBA00023136"/>
    </source>
</evidence>
<evidence type="ECO:0000256" key="2">
    <source>
        <dbReference type="ARBA" id="ARBA00022692"/>
    </source>
</evidence>
<organism evidence="8 9">
    <name type="scientific">Endocarpon pusillum (strain Z07020 / HMAS-L-300199)</name>
    <name type="common">Lichen-forming fungus</name>
    <dbReference type="NCBI Taxonomy" id="1263415"/>
    <lineage>
        <taxon>Eukaryota</taxon>
        <taxon>Fungi</taxon>
        <taxon>Dikarya</taxon>
        <taxon>Ascomycota</taxon>
        <taxon>Pezizomycotina</taxon>
        <taxon>Eurotiomycetes</taxon>
        <taxon>Chaetothyriomycetidae</taxon>
        <taxon>Verrucariales</taxon>
        <taxon>Verrucariaceae</taxon>
        <taxon>Endocarpon</taxon>
    </lineage>
</organism>
<dbReference type="GO" id="GO:0016020">
    <property type="term" value="C:membrane"/>
    <property type="evidence" value="ECO:0007669"/>
    <property type="project" value="UniProtKB-SubCell"/>
</dbReference>
<feature type="transmembrane region" description="Helical" evidence="6">
    <location>
        <begin position="30"/>
        <end position="55"/>
    </location>
</feature>
<feature type="transmembrane region" description="Helical" evidence="6">
    <location>
        <begin position="201"/>
        <end position="226"/>
    </location>
</feature>
<dbReference type="Proteomes" id="UP000019373">
    <property type="component" value="Unassembled WGS sequence"/>
</dbReference>
<sequence>MDPTVLAATPAGTPPPGVVPDFANAEKYGMHWWIVGVVVASMIVSTVVVALRLFARTSLFLDGYILPELQNFSYCDEVSTQLTKHQIFTMCFMGGSLGIDDKRRGRHQWEMSLQDYLQTTELENISSMLYCIGIMFSKLAILFLFMKVLVPVHEGLIYWVNMTLIWTNAAFYLGGLGGLICRCIPRAKISQPWLPGRCTNVYLAFLLSGYWNVMSDFFILAFPMWAIWRLRMPLKRKFGVTFVFAVGFFALLCSIMRLHATSQIPNNSDLIWIIGKVGMWSSAEMCTVLLCGCFPFLPKLVRSSEDSGLGTTARPSVENLNGYICNKAFSKPSIGTISEVEYTTSGEVGHVLPQLMPTWKSPNKRDDIYSPV</sequence>
<dbReference type="InterPro" id="IPR052337">
    <property type="entry name" value="SAT4-like"/>
</dbReference>
<feature type="transmembrane region" description="Helical" evidence="6">
    <location>
        <begin position="156"/>
        <end position="180"/>
    </location>
</feature>
<keyword evidence="3 6" id="KW-1133">Transmembrane helix</keyword>
<gene>
    <name evidence="8" type="ORF">EPUS_06713</name>
</gene>
<feature type="transmembrane region" description="Helical" evidence="6">
    <location>
        <begin position="238"/>
        <end position="258"/>
    </location>
</feature>
<feature type="transmembrane region" description="Helical" evidence="6">
    <location>
        <begin position="128"/>
        <end position="150"/>
    </location>
</feature>
<evidence type="ECO:0000256" key="1">
    <source>
        <dbReference type="ARBA" id="ARBA00004141"/>
    </source>
</evidence>
<evidence type="ECO:0000256" key="3">
    <source>
        <dbReference type="ARBA" id="ARBA00022989"/>
    </source>
</evidence>
<feature type="domain" description="Rhodopsin" evidence="7">
    <location>
        <begin position="99"/>
        <end position="302"/>
    </location>
</feature>
<comment type="similarity">
    <text evidence="5">Belongs to the SAT4 family.</text>
</comment>